<dbReference type="EMBL" id="FM178381">
    <property type="protein sequence ID" value="CAQ81878.1"/>
    <property type="molecule type" value="Genomic_DNA"/>
</dbReference>
<dbReference type="AlphaFoldDB" id="B6ESZ0"/>
<keyword evidence="1" id="KW-0732">Signal</keyword>
<keyword evidence="3" id="KW-1185">Reference proteome</keyword>
<evidence type="ECO:0000313" key="3">
    <source>
        <dbReference type="Proteomes" id="UP000001730"/>
    </source>
</evidence>
<keyword evidence="2" id="KW-0614">Plasmid</keyword>
<name>B6ESZ0_ALISL</name>
<feature type="chain" id="PRO_5002842585" evidence="1">
    <location>
        <begin position="20"/>
        <end position="165"/>
    </location>
</feature>
<protein>
    <submittedName>
        <fullName evidence="2">Exported protein</fullName>
    </submittedName>
</protein>
<geneLocation type="plasmid" evidence="2 3">
    <name>pVSAL840</name>
</geneLocation>
<evidence type="ECO:0000313" key="2">
    <source>
        <dbReference type="EMBL" id="CAQ81878.1"/>
    </source>
</evidence>
<dbReference type="Proteomes" id="UP000001730">
    <property type="component" value="Plasmid pVSAL840"/>
</dbReference>
<sequence>MRYSYLLLTSLFFINTAHATEQTLSKTWKSGSELRKERVAKMRAEDQADVRKMYFFVKHINDVGTPEKAKLDAFLLGLQEAFSVNQFMEKKTLGLTWFCARPSLLNGLNGENPVPEIIQWVYDTYPERFKSNGIYSPSSDALAYGLQLQYRCEGVPLGRIPGYKY</sequence>
<evidence type="ECO:0000256" key="1">
    <source>
        <dbReference type="SAM" id="SignalP"/>
    </source>
</evidence>
<gene>
    <name evidence="2" type="ordered locus">VSAL_p840_19</name>
</gene>
<reference evidence="2 3" key="1">
    <citation type="journal article" date="2008" name="BMC Genomics">
        <title>The genome sequence of the fish pathogen Aliivibrio salmonicida strain LFI1238 shows extensive evidence of gene decay.</title>
        <authorList>
            <person name="Hjerde E."/>
            <person name="Lorentzen M.S."/>
            <person name="Holden M.T."/>
            <person name="Seeger K."/>
            <person name="Paulsen S."/>
            <person name="Bason N."/>
            <person name="Churcher C."/>
            <person name="Harris D."/>
            <person name="Norbertczak H."/>
            <person name="Quail M.A."/>
            <person name="Sanders S."/>
            <person name="Thurston S."/>
            <person name="Parkhill J."/>
            <person name="Willassen N.P."/>
            <person name="Thomson N.R."/>
        </authorList>
    </citation>
    <scope>NUCLEOTIDE SEQUENCE [LARGE SCALE GENOMIC DNA]</scope>
    <source>
        <strain evidence="2 3">LFI1238</strain>
    </source>
</reference>
<accession>B6ESZ0</accession>
<dbReference type="HOGENOM" id="CLU_1607404_0_0_6"/>
<feature type="signal peptide" evidence="1">
    <location>
        <begin position="1"/>
        <end position="19"/>
    </location>
</feature>
<dbReference type="KEGG" id="vsa:VSAL_p840_19"/>
<dbReference type="RefSeq" id="WP_012548857.1">
    <property type="nucleotide sequence ID" value="NC_011311.1"/>
</dbReference>
<proteinExistence type="predicted"/>
<organism evidence="2 3">
    <name type="scientific">Aliivibrio salmonicida (strain LFI1238)</name>
    <name type="common">Vibrio salmonicida (strain LFI1238)</name>
    <dbReference type="NCBI Taxonomy" id="316275"/>
    <lineage>
        <taxon>Bacteria</taxon>
        <taxon>Pseudomonadati</taxon>
        <taxon>Pseudomonadota</taxon>
        <taxon>Gammaproteobacteria</taxon>
        <taxon>Vibrionales</taxon>
        <taxon>Vibrionaceae</taxon>
        <taxon>Aliivibrio</taxon>
    </lineage>
</organism>